<feature type="domain" description="Major facilitator superfamily (MFS) profile" evidence="8">
    <location>
        <begin position="83"/>
        <end position="537"/>
    </location>
</feature>
<reference evidence="9" key="1">
    <citation type="journal article" date="2023" name="Access Microbiol">
        <title>De-novo genome assembly for Akanthomyces muscarius, a biocontrol agent of insect agricultural pests.</title>
        <authorList>
            <person name="Erdos Z."/>
            <person name="Studholme D.J."/>
            <person name="Raymond B."/>
            <person name="Sharma M."/>
        </authorList>
    </citation>
    <scope>NUCLEOTIDE SEQUENCE</scope>
    <source>
        <strain evidence="9">Ve6</strain>
    </source>
</reference>
<feature type="transmembrane region" description="Helical" evidence="7">
    <location>
        <begin position="148"/>
        <end position="166"/>
    </location>
</feature>
<evidence type="ECO:0000259" key="8">
    <source>
        <dbReference type="PROSITE" id="PS50850"/>
    </source>
</evidence>
<protein>
    <recommendedName>
        <fullName evidence="8">Major facilitator superfamily (MFS) profile domain-containing protein</fullName>
    </recommendedName>
</protein>
<dbReference type="InterPro" id="IPR011701">
    <property type="entry name" value="MFS"/>
</dbReference>
<evidence type="ECO:0000256" key="5">
    <source>
        <dbReference type="ARBA" id="ARBA00023136"/>
    </source>
</evidence>
<feature type="transmembrane region" description="Helical" evidence="7">
    <location>
        <begin position="443"/>
        <end position="467"/>
    </location>
</feature>
<dbReference type="GO" id="GO:0022857">
    <property type="term" value="F:transmembrane transporter activity"/>
    <property type="evidence" value="ECO:0007669"/>
    <property type="project" value="InterPro"/>
</dbReference>
<name>A0A9W8Q5M3_AKAMU</name>
<evidence type="ECO:0000313" key="9">
    <source>
        <dbReference type="EMBL" id="KAJ4146854.1"/>
    </source>
</evidence>
<sequence>MATPAIINLPMMIRDTSGVWMSPSLETSASGMTTPTEADDHGGSSSNGTKKDSPADPSNAEIGETQDDTPPYHIFTKRQKWIIVCLVSMAGTFSPLSSNIYFPAISSISSDLGVSEADIALTITVYMIVQGISPSLFGAISDSVGRRVTLVTALVIYTGANLGLAFTSSFPMLLVLRGVQAAGSSATISISVGVISDIASASERGGFIGTNAGMRMVGQAIGPVIGGLLNSAWGFRSIFWFLFCLSILALALLVVLLPETQREIAGNGSKSLSGLHRPCIFLARPPNVTGPAATSSPNLRPFKFKKVVQPLAHVFKKDILILLSWGAVVYSLWSMVTSSTTTVLLQTFPRLTQWQIGLCFLPNGIGCVLGSLSTGWLLDKTFKRVEVEYQKQHGLHSIDGKKSKDFPFERARLPLMPYFSFVFIVSLALYGPSYEFNDLRSEFAPNLIASLGSQFILAFTATAVFNINSTMLIDNFPDGAAGATATNNLCRCLLGAVGVSVIQPLIDAVKIRNAFLILAGVAVLFSPLVWVQWKLCEKWRMQRQQK</sequence>
<dbReference type="PANTHER" id="PTHR23502:SF26">
    <property type="entry name" value="MAJOR FACILITATOR SUPERFAMILY (MFS) PROFILE DOMAIN-CONTAINING PROTEIN"/>
    <property type="match status" value="1"/>
</dbReference>
<evidence type="ECO:0000256" key="2">
    <source>
        <dbReference type="ARBA" id="ARBA00022448"/>
    </source>
</evidence>
<keyword evidence="5 7" id="KW-0472">Membrane</keyword>
<feature type="transmembrane region" description="Helical" evidence="7">
    <location>
        <begin position="119"/>
        <end position="141"/>
    </location>
</feature>
<dbReference type="GeneID" id="80888572"/>
<accession>A0A9W8Q5M3</accession>
<proteinExistence type="predicted"/>
<keyword evidence="2" id="KW-0813">Transport</keyword>
<dbReference type="KEGG" id="amus:LMH87_001413"/>
<dbReference type="Pfam" id="PF07690">
    <property type="entry name" value="MFS_1"/>
    <property type="match status" value="1"/>
</dbReference>
<dbReference type="GO" id="GO:0005886">
    <property type="term" value="C:plasma membrane"/>
    <property type="evidence" value="ECO:0007669"/>
    <property type="project" value="TreeGrafter"/>
</dbReference>
<feature type="compositionally biased region" description="Polar residues" evidence="6">
    <location>
        <begin position="24"/>
        <end position="36"/>
    </location>
</feature>
<dbReference type="InterPro" id="IPR020846">
    <property type="entry name" value="MFS_dom"/>
</dbReference>
<evidence type="ECO:0000256" key="4">
    <source>
        <dbReference type="ARBA" id="ARBA00022989"/>
    </source>
</evidence>
<keyword evidence="10" id="KW-1185">Reference proteome</keyword>
<comment type="caution">
    <text evidence="9">The sequence shown here is derived from an EMBL/GenBank/DDBJ whole genome shotgun (WGS) entry which is preliminary data.</text>
</comment>
<dbReference type="Gene3D" id="1.20.1250.20">
    <property type="entry name" value="MFS general substrate transporter like domains"/>
    <property type="match status" value="1"/>
</dbReference>
<evidence type="ECO:0000256" key="6">
    <source>
        <dbReference type="SAM" id="MobiDB-lite"/>
    </source>
</evidence>
<feature type="transmembrane region" description="Helical" evidence="7">
    <location>
        <begin position="81"/>
        <end position="104"/>
    </location>
</feature>
<organism evidence="9 10">
    <name type="scientific">Akanthomyces muscarius</name>
    <name type="common">Entomopathogenic fungus</name>
    <name type="synonym">Lecanicillium muscarium</name>
    <dbReference type="NCBI Taxonomy" id="2231603"/>
    <lineage>
        <taxon>Eukaryota</taxon>
        <taxon>Fungi</taxon>
        <taxon>Dikarya</taxon>
        <taxon>Ascomycota</taxon>
        <taxon>Pezizomycotina</taxon>
        <taxon>Sordariomycetes</taxon>
        <taxon>Hypocreomycetidae</taxon>
        <taxon>Hypocreales</taxon>
        <taxon>Cordycipitaceae</taxon>
        <taxon>Akanthomyces</taxon>
    </lineage>
</organism>
<feature type="transmembrane region" description="Helical" evidence="7">
    <location>
        <begin position="356"/>
        <end position="378"/>
    </location>
</feature>
<feature type="transmembrane region" description="Helical" evidence="7">
    <location>
        <begin position="238"/>
        <end position="257"/>
    </location>
</feature>
<dbReference type="AlphaFoldDB" id="A0A9W8Q5M3"/>
<feature type="transmembrane region" description="Helical" evidence="7">
    <location>
        <begin position="512"/>
        <end position="533"/>
    </location>
</feature>
<dbReference type="EMBL" id="JAJHUN010000010">
    <property type="protein sequence ID" value="KAJ4146854.1"/>
    <property type="molecule type" value="Genomic_DNA"/>
</dbReference>
<evidence type="ECO:0000256" key="1">
    <source>
        <dbReference type="ARBA" id="ARBA00004141"/>
    </source>
</evidence>
<dbReference type="InterPro" id="IPR036259">
    <property type="entry name" value="MFS_trans_sf"/>
</dbReference>
<gene>
    <name evidence="9" type="ORF">LMH87_001413</name>
</gene>
<evidence type="ECO:0000313" key="10">
    <source>
        <dbReference type="Proteomes" id="UP001144673"/>
    </source>
</evidence>
<dbReference type="FunFam" id="1.20.1250.20:FF:000172">
    <property type="entry name" value="MFS multidrug resistance transporter"/>
    <property type="match status" value="1"/>
</dbReference>
<dbReference type="RefSeq" id="XP_056049795.1">
    <property type="nucleotide sequence ID" value="XM_056192683.1"/>
</dbReference>
<keyword evidence="3 7" id="KW-0812">Transmembrane</keyword>
<comment type="subcellular location">
    <subcellularLocation>
        <location evidence="1">Membrane</location>
        <topology evidence="1">Multi-pass membrane protein</topology>
    </subcellularLocation>
</comment>
<dbReference type="PANTHER" id="PTHR23502">
    <property type="entry name" value="MAJOR FACILITATOR SUPERFAMILY"/>
    <property type="match status" value="1"/>
</dbReference>
<keyword evidence="4 7" id="KW-1133">Transmembrane helix</keyword>
<feature type="transmembrane region" description="Helical" evidence="7">
    <location>
        <begin position="411"/>
        <end position="431"/>
    </location>
</feature>
<dbReference type="Proteomes" id="UP001144673">
    <property type="component" value="Chromosome 3"/>
</dbReference>
<dbReference type="PROSITE" id="PS50850">
    <property type="entry name" value="MFS"/>
    <property type="match status" value="1"/>
</dbReference>
<evidence type="ECO:0000256" key="3">
    <source>
        <dbReference type="ARBA" id="ARBA00022692"/>
    </source>
</evidence>
<feature type="region of interest" description="Disordered" evidence="6">
    <location>
        <begin position="23"/>
        <end position="71"/>
    </location>
</feature>
<feature type="transmembrane region" description="Helical" evidence="7">
    <location>
        <begin position="319"/>
        <end position="336"/>
    </location>
</feature>
<dbReference type="SUPFAM" id="SSF103473">
    <property type="entry name" value="MFS general substrate transporter"/>
    <property type="match status" value="1"/>
</dbReference>
<evidence type="ECO:0000256" key="7">
    <source>
        <dbReference type="SAM" id="Phobius"/>
    </source>
</evidence>
<feature type="transmembrane region" description="Helical" evidence="7">
    <location>
        <begin position="488"/>
        <end position="506"/>
    </location>
</feature>